<dbReference type="SUPFAM" id="SSF53448">
    <property type="entry name" value="Nucleotide-diphospho-sugar transferases"/>
    <property type="match status" value="1"/>
</dbReference>
<dbReference type="Pfam" id="PF00535">
    <property type="entry name" value="Glycos_transf_2"/>
    <property type="match status" value="1"/>
</dbReference>
<dbReference type="PANTHER" id="PTHR22916:SF3">
    <property type="entry name" value="UDP-GLCNAC:BETAGAL BETA-1,3-N-ACETYLGLUCOSAMINYLTRANSFERASE-LIKE PROTEIN 1"/>
    <property type="match status" value="1"/>
</dbReference>
<proteinExistence type="predicted"/>
<evidence type="ECO:0000313" key="2">
    <source>
        <dbReference type="EMBL" id="QHS89531.1"/>
    </source>
</evidence>
<dbReference type="AlphaFoldDB" id="A0A6C0BCQ5"/>
<dbReference type="Gene3D" id="3.90.550.10">
    <property type="entry name" value="Spore Coat Polysaccharide Biosynthesis Protein SpsA, Chain A"/>
    <property type="match status" value="1"/>
</dbReference>
<accession>A0A6C0BCQ5</accession>
<organism evidence="2">
    <name type="scientific">viral metagenome</name>
    <dbReference type="NCBI Taxonomy" id="1070528"/>
    <lineage>
        <taxon>unclassified sequences</taxon>
        <taxon>metagenomes</taxon>
        <taxon>organismal metagenomes</taxon>
    </lineage>
</organism>
<evidence type="ECO:0000259" key="1">
    <source>
        <dbReference type="Pfam" id="PF00535"/>
    </source>
</evidence>
<dbReference type="InterPro" id="IPR001173">
    <property type="entry name" value="Glyco_trans_2-like"/>
</dbReference>
<dbReference type="InterPro" id="IPR029044">
    <property type="entry name" value="Nucleotide-diphossugar_trans"/>
</dbReference>
<name>A0A6C0BCQ5_9ZZZZ</name>
<dbReference type="PANTHER" id="PTHR22916">
    <property type="entry name" value="GLYCOSYLTRANSFERASE"/>
    <property type="match status" value="1"/>
</dbReference>
<reference evidence="2" key="1">
    <citation type="journal article" date="2020" name="Nature">
        <title>Giant virus diversity and host interactions through global metagenomics.</title>
        <authorList>
            <person name="Schulz F."/>
            <person name="Roux S."/>
            <person name="Paez-Espino D."/>
            <person name="Jungbluth S."/>
            <person name="Walsh D.A."/>
            <person name="Denef V.J."/>
            <person name="McMahon K.D."/>
            <person name="Konstantinidis K.T."/>
            <person name="Eloe-Fadrosh E.A."/>
            <person name="Kyrpides N.C."/>
            <person name="Woyke T."/>
        </authorList>
    </citation>
    <scope>NUCLEOTIDE SEQUENCE</scope>
    <source>
        <strain evidence="2">GVMAG-M-3300010158-60</strain>
    </source>
</reference>
<dbReference type="GO" id="GO:0016758">
    <property type="term" value="F:hexosyltransferase activity"/>
    <property type="evidence" value="ECO:0007669"/>
    <property type="project" value="UniProtKB-ARBA"/>
</dbReference>
<feature type="domain" description="Glycosyltransferase 2-like" evidence="1">
    <location>
        <begin position="15"/>
        <end position="130"/>
    </location>
</feature>
<dbReference type="CDD" id="cd00761">
    <property type="entry name" value="Glyco_tranf_GTA_type"/>
    <property type="match status" value="1"/>
</dbReference>
<sequence>MKVSAQMNGTFPFVSVLTPTYNRSRFIPSLIKCFLAQTYPKERMEWIVLDDGSEKVEDIFLQYKDKLPMLRYIYDPEKKNIGAKRNRLNKEAIGEIMVAMDDDDFYFPERVSAVVNAFKKFPKTDLAGTSEVFMYYSDIKAIYKLGPYNSNHATNGTMAWRSSYAKTHLYDETVTHAEERSFLDNYKHPMIQLDPMKVMLVMSHSENTFDKRKMREEPLNPFVKKSMLKIKDFIKDSSLREFFADA</sequence>
<protein>
    <recommendedName>
        <fullName evidence="1">Glycosyltransferase 2-like domain-containing protein</fullName>
    </recommendedName>
</protein>
<dbReference type="EMBL" id="MN739111">
    <property type="protein sequence ID" value="QHS89531.1"/>
    <property type="molecule type" value="Genomic_DNA"/>
</dbReference>